<dbReference type="GO" id="GO:0008233">
    <property type="term" value="F:peptidase activity"/>
    <property type="evidence" value="ECO:0007669"/>
    <property type="project" value="UniProtKB-KW"/>
</dbReference>
<dbReference type="NCBIfam" id="TIGR04178">
    <property type="entry name" value="exo_archaeo"/>
    <property type="match status" value="1"/>
</dbReference>
<feature type="transmembrane region" description="Helical" evidence="8">
    <location>
        <begin position="7"/>
        <end position="28"/>
    </location>
</feature>
<gene>
    <name evidence="9" type="primary">xrtF</name>
    <name evidence="9" type="ORF">C4S77_10995</name>
</gene>
<keyword evidence="4 8" id="KW-0812">Transmembrane</keyword>
<feature type="transmembrane region" description="Helical" evidence="8">
    <location>
        <begin position="112"/>
        <end position="138"/>
    </location>
</feature>
<dbReference type="RefSeq" id="WP_105247588.1">
    <property type="nucleotide sequence ID" value="NZ_PSZM01000046.1"/>
</dbReference>
<evidence type="ECO:0000313" key="9">
    <source>
        <dbReference type="EMBL" id="PQL90414.1"/>
    </source>
</evidence>
<evidence type="ECO:0000256" key="2">
    <source>
        <dbReference type="ARBA" id="ARBA00022475"/>
    </source>
</evidence>
<dbReference type="NCBIfam" id="TIGR04128">
    <property type="entry name" value="exoso_Fjoh_1448"/>
    <property type="match status" value="1"/>
</dbReference>
<evidence type="ECO:0000256" key="6">
    <source>
        <dbReference type="ARBA" id="ARBA00022989"/>
    </source>
</evidence>
<dbReference type="InterPro" id="IPR019127">
    <property type="entry name" value="Exosortase"/>
</dbReference>
<comment type="caution">
    <text evidence="9">The sequence shown here is derived from an EMBL/GenBank/DDBJ whole genome shotgun (WGS) entry which is preliminary data.</text>
</comment>
<evidence type="ECO:0000256" key="4">
    <source>
        <dbReference type="ARBA" id="ARBA00022692"/>
    </source>
</evidence>
<comment type="subcellular location">
    <subcellularLocation>
        <location evidence="1">Cell membrane</location>
        <topology evidence="1">Multi-pass membrane protein</topology>
    </subcellularLocation>
</comment>
<evidence type="ECO:0000256" key="5">
    <source>
        <dbReference type="ARBA" id="ARBA00022801"/>
    </source>
</evidence>
<evidence type="ECO:0000256" key="3">
    <source>
        <dbReference type="ARBA" id="ARBA00022670"/>
    </source>
</evidence>
<evidence type="ECO:0000256" key="1">
    <source>
        <dbReference type="ARBA" id="ARBA00004651"/>
    </source>
</evidence>
<dbReference type="EMBL" id="PSZM01000046">
    <property type="protein sequence ID" value="PQL90414.1"/>
    <property type="molecule type" value="Genomic_DNA"/>
</dbReference>
<dbReference type="InterPro" id="IPR026323">
    <property type="entry name" value="Exosortase-related_prot_XrtF"/>
</dbReference>
<reference evidence="9 10" key="1">
    <citation type="submission" date="2018-02" db="EMBL/GenBank/DDBJ databases">
        <title>Genome sequences of Apibacter spp., gut symbionts of Asian honey bees.</title>
        <authorList>
            <person name="Kwong W.K."/>
            <person name="Steele M.I."/>
            <person name="Moran N.A."/>
        </authorList>
    </citation>
    <scope>NUCLEOTIDE SEQUENCE [LARGE SCALE GENOMIC DNA]</scope>
    <source>
        <strain evidence="10">wkB301</strain>
    </source>
</reference>
<feature type="transmembrane region" description="Helical" evidence="8">
    <location>
        <begin position="150"/>
        <end position="173"/>
    </location>
</feature>
<keyword evidence="2" id="KW-1003">Cell membrane</keyword>
<dbReference type="InterPro" id="IPR026392">
    <property type="entry name" value="Exo/Archaeosortase_dom"/>
</dbReference>
<dbReference type="Pfam" id="PF09721">
    <property type="entry name" value="Exosortase_EpsH"/>
    <property type="match status" value="1"/>
</dbReference>
<keyword evidence="5" id="KW-0378">Hydrolase</keyword>
<proteinExistence type="predicted"/>
<protein>
    <submittedName>
        <fullName evidence="9">Exosortase family protein XrtF</fullName>
    </submittedName>
</protein>
<evidence type="ECO:0000313" key="10">
    <source>
        <dbReference type="Proteomes" id="UP000238042"/>
    </source>
</evidence>
<organism evidence="9 10">
    <name type="scientific">Apibacter adventoris</name>
    <dbReference type="NCBI Taxonomy" id="1679466"/>
    <lineage>
        <taxon>Bacteria</taxon>
        <taxon>Pseudomonadati</taxon>
        <taxon>Bacteroidota</taxon>
        <taxon>Flavobacteriia</taxon>
        <taxon>Flavobacteriales</taxon>
        <taxon>Weeksellaceae</taxon>
        <taxon>Apibacter</taxon>
    </lineage>
</organism>
<keyword evidence="3" id="KW-0645">Protease</keyword>
<dbReference type="OrthoDB" id="678161at2"/>
<keyword evidence="10" id="KW-1185">Reference proteome</keyword>
<dbReference type="GO" id="GO:0006508">
    <property type="term" value="P:proteolysis"/>
    <property type="evidence" value="ECO:0007669"/>
    <property type="project" value="UniProtKB-KW"/>
</dbReference>
<feature type="transmembrane region" description="Helical" evidence="8">
    <location>
        <begin position="80"/>
        <end position="100"/>
    </location>
</feature>
<keyword evidence="6 8" id="KW-1133">Transmembrane helix</keyword>
<name>A0A2S8A774_9FLAO</name>
<keyword evidence="7 8" id="KW-0472">Membrane</keyword>
<evidence type="ECO:0000256" key="8">
    <source>
        <dbReference type="SAM" id="Phobius"/>
    </source>
</evidence>
<dbReference type="Proteomes" id="UP000238042">
    <property type="component" value="Unassembled WGS sequence"/>
</dbReference>
<dbReference type="GO" id="GO:0005886">
    <property type="term" value="C:plasma membrane"/>
    <property type="evidence" value="ECO:0007669"/>
    <property type="project" value="UniProtKB-SubCell"/>
</dbReference>
<dbReference type="AlphaFoldDB" id="A0A2S8A774"/>
<sequence>MKEYKPILICLLKFFSVYFILISLYNLYLNHYQIQLHTCDPFTKIVAQQSSYLLKIIKINSSTLHINQDNYMLFFINKKLVSIVNEGCNALSIMILYLAFIVSFASTWKKTVIYILVTLIILHISNIIRIAFINYSAYFYPMYRNELHDYIFPAIIYGLVILLWIIWINFFVLKPAKK</sequence>
<evidence type="ECO:0000256" key="7">
    <source>
        <dbReference type="ARBA" id="ARBA00023136"/>
    </source>
</evidence>
<accession>A0A2S8A774</accession>